<comment type="caution">
    <text evidence="1">The sequence shown here is derived from an EMBL/GenBank/DDBJ whole genome shotgun (WGS) entry which is preliminary data.</text>
</comment>
<protein>
    <submittedName>
        <fullName evidence="1">Uncharacterized protein</fullName>
    </submittedName>
</protein>
<name>A0ACC0NL43_RHOML</name>
<accession>A0ACC0NL43</accession>
<sequence>MSTDTDIILLMCSETFKERKRLQFPTNIGHFCFMSSCTRVLCLLRSYYVGSCYSYAIILWNPSINKFKILLKPGGIGFVPKTNDQCFQIGTRIVYHFFHLYSSYRARYVSCILRYVCWKSRTFYCVVG</sequence>
<organism evidence="1 2">
    <name type="scientific">Rhododendron molle</name>
    <name type="common">Chinese azalea</name>
    <name type="synonym">Azalea mollis</name>
    <dbReference type="NCBI Taxonomy" id="49168"/>
    <lineage>
        <taxon>Eukaryota</taxon>
        <taxon>Viridiplantae</taxon>
        <taxon>Streptophyta</taxon>
        <taxon>Embryophyta</taxon>
        <taxon>Tracheophyta</taxon>
        <taxon>Spermatophyta</taxon>
        <taxon>Magnoliopsida</taxon>
        <taxon>eudicotyledons</taxon>
        <taxon>Gunneridae</taxon>
        <taxon>Pentapetalae</taxon>
        <taxon>asterids</taxon>
        <taxon>Ericales</taxon>
        <taxon>Ericaceae</taxon>
        <taxon>Ericoideae</taxon>
        <taxon>Rhodoreae</taxon>
        <taxon>Rhododendron</taxon>
    </lineage>
</organism>
<keyword evidence="2" id="KW-1185">Reference proteome</keyword>
<gene>
    <name evidence="1" type="ORF">RHMOL_Rhmol05G0037600</name>
</gene>
<dbReference type="EMBL" id="CM046392">
    <property type="protein sequence ID" value="KAI8553711.1"/>
    <property type="molecule type" value="Genomic_DNA"/>
</dbReference>
<evidence type="ECO:0000313" key="1">
    <source>
        <dbReference type="EMBL" id="KAI8553711.1"/>
    </source>
</evidence>
<reference evidence="1" key="1">
    <citation type="submission" date="2022-02" db="EMBL/GenBank/DDBJ databases">
        <title>Plant Genome Project.</title>
        <authorList>
            <person name="Zhang R.-G."/>
        </authorList>
    </citation>
    <scope>NUCLEOTIDE SEQUENCE</scope>
    <source>
        <strain evidence="1">AT1</strain>
    </source>
</reference>
<evidence type="ECO:0000313" key="2">
    <source>
        <dbReference type="Proteomes" id="UP001062846"/>
    </source>
</evidence>
<dbReference type="Proteomes" id="UP001062846">
    <property type="component" value="Chromosome 5"/>
</dbReference>
<proteinExistence type="predicted"/>